<dbReference type="GO" id="GO:0046872">
    <property type="term" value="F:metal ion binding"/>
    <property type="evidence" value="ECO:0007669"/>
    <property type="project" value="UniProtKB-KW"/>
</dbReference>
<dbReference type="GeneID" id="16073521"/>
<dbReference type="InterPro" id="IPR002223">
    <property type="entry name" value="Kunitz_BPTI"/>
</dbReference>
<dbReference type="OrthoDB" id="6132182at2759"/>
<dbReference type="PRINTS" id="PR00092">
    <property type="entry name" value="TYROSINASE"/>
</dbReference>
<dbReference type="PANTHER" id="PTHR11474:SF126">
    <property type="entry name" value="TYROSINASE-LIKE PROTEIN TYR-1-RELATED"/>
    <property type="match status" value="1"/>
</dbReference>
<accession>F2UDJ6</accession>
<dbReference type="Pfam" id="PF00264">
    <property type="entry name" value="Tyrosinase"/>
    <property type="match status" value="2"/>
</dbReference>
<dbReference type="OMA" id="TCDDGNH"/>
<dbReference type="SUPFAM" id="SSF57362">
    <property type="entry name" value="BPTI-like"/>
    <property type="match status" value="1"/>
</dbReference>
<dbReference type="PROSITE" id="PS00280">
    <property type="entry name" value="BPTI_KUNITZ_1"/>
    <property type="match status" value="1"/>
</dbReference>
<dbReference type="SMART" id="SM00131">
    <property type="entry name" value="KU"/>
    <property type="match status" value="1"/>
</dbReference>
<feature type="signal peptide" evidence="3">
    <location>
        <begin position="1"/>
        <end position="27"/>
    </location>
</feature>
<dbReference type="GO" id="GO:0016491">
    <property type="term" value="F:oxidoreductase activity"/>
    <property type="evidence" value="ECO:0007669"/>
    <property type="project" value="InterPro"/>
</dbReference>
<dbReference type="InterPro" id="IPR008922">
    <property type="entry name" value="Di-copper_centre_dom_sf"/>
</dbReference>
<dbReference type="SUPFAM" id="SSF48056">
    <property type="entry name" value="Di-copper centre-containing domain"/>
    <property type="match status" value="1"/>
</dbReference>
<dbReference type="InterPro" id="IPR050316">
    <property type="entry name" value="Tyrosinase/Hemocyanin"/>
</dbReference>
<feature type="chain" id="PRO_5003290549" description="BPTI/Kunitz inhibitor domain-containing protein" evidence="3">
    <location>
        <begin position="28"/>
        <end position="937"/>
    </location>
</feature>
<dbReference type="PROSITE" id="PS00498">
    <property type="entry name" value="TYROSINASE_2"/>
    <property type="match status" value="1"/>
</dbReference>
<organism evidence="6">
    <name type="scientific">Salpingoeca rosetta (strain ATCC 50818 / BSB-021)</name>
    <dbReference type="NCBI Taxonomy" id="946362"/>
    <lineage>
        <taxon>Eukaryota</taxon>
        <taxon>Choanoflagellata</taxon>
        <taxon>Craspedida</taxon>
        <taxon>Salpingoecidae</taxon>
        <taxon>Salpingoeca</taxon>
    </lineage>
</organism>
<dbReference type="PRINTS" id="PR00759">
    <property type="entry name" value="BASICPTASE"/>
</dbReference>
<dbReference type="Gene3D" id="1.10.1280.10">
    <property type="entry name" value="Di-copper center containing domain from catechol oxidase"/>
    <property type="match status" value="1"/>
</dbReference>
<keyword evidence="6" id="KW-1185">Reference proteome</keyword>
<dbReference type="CDD" id="cd00109">
    <property type="entry name" value="Kunitz-type"/>
    <property type="match status" value="1"/>
</dbReference>
<dbReference type="PROSITE" id="PS50279">
    <property type="entry name" value="BPTI_KUNITZ_2"/>
    <property type="match status" value="1"/>
</dbReference>
<dbReference type="RefSeq" id="XP_004992948.1">
    <property type="nucleotide sequence ID" value="XM_004992891.1"/>
</dbReference>
<dbReference type="GO" id="GO:0004867">
    <property type="term" value="F:serine-type endopeptidase inhibitor activity"/>
    <property type="evidence" value="ECO:0007669"/>
    <property type="project" value="InterPro"/>
</dbReference>
<dbReference type="STRING" id="946362.F2UDJ6"/>
<evidence type="ECO:0000313" key="5">
    <source>
        <dbReference type="EMBL" id="EGD74691.1"/>
    </source>
</evidence>
<dbReference type="InterPro" id="IPR036880">
    <property type="entry name" value="Kunitz_BPTI_sf"/>
</dbReference>
<reference evidence="5" key="1">
    <citation type="submission" date="2009-08" db="EMBL/GenBank/DDBJ databases">
        <title>Annotation of Salpingoeca rosetta.</title>
        <authorList>
            <consortium name="The Broad Institute Genome Sequencing Platform"/>
            <person name="Russ C."/>
            <person name="Cuomo C."/>
            <person name="Burger G."/>
            <person name="Gray M.W."/>
            <person name="Holland P.W.H."/>
            <person name="King N."/>
            <person name="Lang F.B.F."/>
            <person name="Roger A.J."/>
            <person name="Ruiz-Trillo I."/>
            <person name="Young S.K."/>
            <person name="Zeng Q."/>
            <person name="Gargeya S."/>
            <person name="Alvarado L."/>
            <person name="Berlin A."/>
            <person name="Chapman S.B."/>
            <person name="Chen Z."/>
            <person name="Freedman E."/>
            <person name="Gellesch M."/>
            <person name="Goldberg J."/>
            <person name="Griggs A."/>
            <person name="Gujja S."/>
            <person name="Heilman E."/>
            <person name="Heiman D."/>
            <person name="Howarth C."/>
            <person name="Mehta T."/>
            <person name="Neiman D."/>
            <person name="Pearson M."/>
            <person name="Roberts A."/>
            <person name="Saif S."/>
            <person name="Shea T."/>
            <person name="Shenoy N."/>
            <person name="Sisk P."/>
            <person name="Stolte C."/>
            <person name="Sykes S."/>
            <person name="White J."/>
            <person name="Yandava C."/>
            <person name="Haas B."/>
            <person name="Nusbaum C."/>
            <person name="Birren B."/>
        </authorList>
    </citation>
    <scope>NUCLEOTIDE SEQUENCE [LARGE SCALE GENOMIC DNA]</scope>
    <source>
        <strain evidence="5">ATCC 50818</strain>
    </source>
</reference>
<evidence type="ECO:0000313" key="6">
    <source>
        <dbReference type="Proteomes" id="UP000007799"/>
    </source>
</evidence>
<dbReference type="AlphaFoldDB" id="F2UDJ6"/>
<keyword evidence="1" id="KW-0479">Metal-binding</keyword>
<dbReference type="eggNOG" id="KOG1216">
    <property type="taxonomic scope" value="Eukaryota"/>
</dbReference>
<keyword evidence="2" id="KW-0186">Copper</keyword>
<evidence type="ECO:0000256" key="3">
    <source>
        <dbReference type="SAM" id="SignalP"/>
    </source>
</evidence>
<protein>
    <recommendedName>
        <fullName evidence="4">BPTI/Kunitz inhibitor domain-containing protein</fullName>
    </recommendedName>
</protein>
<dbReference type="InterPro" id="IPR002227">
    <property type="entry name" value="Tyrosinase_Cu-bd"/>
</dbReference>
<evidence type="ECO:0000256" key="1">
    <source>
        <dbReference type="ARBA" id="ARBA00022723"/>
    </source>
</evidence>
<proteinExistence type="predicted"/>
<evidence type="ECO:0000259" key="4">
    <source>
        <dbReference type="PROSITE" id="PS50279"/>
    </source>
</evidence>
<dbReference type="Gene3D" id="4.10.410.10">
    <property type="entry name" value="Pancreatic trypsin inhibitor Kunitz domain"/>
    <property type="match status" value="1"/>
</dbReference>
<feature type="domain" description="BPTI/Kunitz inhibitor" evidence="4">
    <location>
        <begin position="441"/>
        <end position="501"/>
    </location>
</feature>
<gene>
    <name evidence="5" type="ORF">PTSG_12389</name>
</gene>
<evidence type="ECO:0000256" key="2">
    <source>
        <dbReference type="ARBA" id="ARBA00023008"/>
    </source>
</evidence>
<dbReference type="EMBL" id="GL832969">
    <property type="protein sequence ID" value="EGD74691.1"/>
    <property type="molecule type" value="Genomic_DNA"/>
</dbReference>
<dbReference type="PANTHER" id="PTHR11474">
    <property type="entry name" value="TYROSINASE FAMILY MEMBER"/>
    <property type="match status" value="1"/>
</dbReference>
<keyword evidence="3" id="KW-0732">Signal</keyword>
<dbReference type="InterPro" id="IPR020901">
    <property type="entry name" value="Prtase_inh_Kunz-CS"/>
</dbReference>
<dbReference type="KEGG" id="sre:PTSG_12389"/>
<name>F2UDJ6_SALR5</name>
<sequence>MNARCWRSAVMLVALCALLAGTATVQAQSDNTTASYDETQSYCSQYEGNRTACDADAACIASEHCATWLSYCQHSNQSSCEAEDGCVWDAAGHCYIGYHPCYDIQDEGSCNTQSECEWHVHCNNATEYGGHGPDDFGHSYCELEECRDIVEQCTGGCNATFQCIIELVQQTDCEDPDVCIDMCRNTTTRTAQEEAVFEELVTCEKRCYATRDCRKRDVASCEYEAECSVNRYCFPQDDYTLCQGNSSASCLGESNCEWNWNTSTCYLSSHACFGYGDSASCDGAAEGCVWKEECDLSPYYPNVNGTDDGSYYNGTGDGSYYNGTGDGTAPYYGESSYCSQYEGNRTACDADAACIASEHCATWLSYCQHSNQSSCEAEDGCVWDAAGHCYIGYHPCYDIQDEGSCNTQSECEWHVHCNNATEYGGHGPDDFGHSYCELEECRDIVEQCTGGCNATFQCIIELVQQTDCEDPDTQQCQQFTYGGCGGNSNNFESREACEQRCAVGACCTRRMEPTNGGGYGYGYDRSGYDRYGYNRTGYARDGFSQRPATYAMFARNSYDAYGLDERGYDTRGRDGYGFNIHGYSETYSRDGQQFGYLADEQYDATGRDRAGLDRSGYDRDGYGYDGTYQGAEFSCQQMTRSACQALETGDGQVEVVSFAQGKTCKERRCGNPKWEAPRQCVYGGQRYDFGETFTFGCQTCFCATDGSVSCECSAVTTRREIRDMTVEEVQAFTDAVVLLEQSNMWSAFANTHLGAVPQAHGNPAFWPWHREFLKQLELTLREVSGNCNVTIPYWDWTIDALSPETSPVWNVVGGNGNGVDQCVTDGPFTGFSPCIERNWALGWAMPSFAEIAGILAGTDYSTVVAEIEARHGDVHVFVGGTMATYSSPYDPLFFLHHAFVDKLWYDWQVTLGNGNQYPASMLHLTLDPFAKTAPGGA</sequence>
<dbReference type="Proteomes" id="UP000007799">
    <property type="component" value="Unassembled WGS sequence"/>
</dbReference>
<dbReference type="InParanoid" id="F2UDJ6"/>